<feature type="region of interest" description="Disordered" evidence="1">
    <location>
        <begin position="347"/>
        <end position="368"/>
    </location>
</feature>
<feature type="domain" description="Potassium channel tetramerisation-type BTB" evidence="2">
    <location>
        <begin position="20"/>
        <end position="119"/>
    </location>
</feature>
<reference evidence="3 4" key="1">
    <citation type="submission" date="2024-10" db="EMBL/GenBank/DDBJ databases">
        <title>Updated reference genomes for cyclostephanoid diatoms.</title>
        <authorList>
            <person name="Roberts W.R."/>
            <person name="Alverson A.J."/>
        </authorList>
    </citation>
    <scope>NUCLEOTIDE SEQUENCE [LARGE SCALE GENOMIC DNA]</scope>
    <source>
        <strain evidence="3 4">AJA232-27</strain>
    </source>
</reference>
<dbReference type="AlphaFoldDB" id="A0ABD3MLF9"/>
<dbReference type="PANTHER" id="PTHR14499">
    <property type="entry name" value="POTASSIUM CHANNEL TETRAMERIZATION DOMAIN-CONTAINING"/>
    <property type="match status" value="1"/>
</dbReference>
<proteinExistence type="predicted"/>
<dbReference type="Proteomes" id="UP001530293">
    <property type="component" value="Unassembled WGS sequence"/>
</dbReference>
<evidence type="ECO:0000259" key="2">
    <source>
        <dbReference type="Pfam" id="PF02214"/>
    </source>
</evidence>
<name>A0ABD3MLF9_9STRA</name>
<dbReference type="SUPFAM" id="SSF54695">
    <property type="entry name" value="POZ domain"/>
    <property type="match status" value="1"/>
</dbReference>
<evidence type="ECO:0000256" key="1">
    <source>
        <dbReference type="SAM" id="MobiDB-lite"/>
    </source>
</evidence>
<dbReference type="Gene3D" id="3.30.710.10">
    <property type="entry name" value="Potassium Channel Kv1.1, Chain A"/>
    <property type="match status" value="1"/>
</dbReference>
<keyword evidence="4" id="KW-1185">Reference proteome</keyword>
<dbReference type="EMBL" id="JALLBG020000118">
    <property type="protein sequence ID" value="KAL3763676.1"/>
    <property type="molecule type" value="Genomic_DNA"/>
</dbReference>
<dbReference type="PANTHER" id="PTHR14499:SF136">
    <property type="entry name" value="GH08630P"/>
    <property type="match status" value="1"/>
</dbReference>
<dbReference type="InterPro" id="IPR011333">
    <property type="entry name" value="SKP1/BTB/POZ_sf"/>
</dbReference>
<comment type="caution">
    <text evidence="3">The sequence shown here is derived from an EMBL/GenBank/DDBJ whole genome shotgun (WGS) entry which is preliminary data.</text>
</comment>
<evidence type="ECO:0000313" key="4">
    <source>
        <dbReference type="Proteomes" id="UP001530293"/>
    </source>
</evidence>
<sequence>MTSFSLTSSSKHPRFDTIIGLDVAGTLYYCRKSTLLGMGDGTSYFAARFGPDSMMDPLRDRIANDREIYFIDRNPEVFKYILEYLRIHKLPPQIGSFQNNTNLWRALRTEAEFYSLDGLLSLLKVTYTCSPDVDGGKGILHWLGTNRNTEPYINPYRRQVVDITGWFDTPSHPNTPNLEFWGSSDSKENLVQYRPIPDKKYSQNPWSGDTNWQRYQFGVGNVRFRCLTDCRQSNERLPVVLDLRKVLVSPTHYSLRYGACRGLDGKWNFEGSMDGLHWTVLHAGSDNQHKLRATRISDQQAQFEASWFDTLIRGDERSGGITNWREIYCDYMERHYRDTWEIDCAVSDSQQQQQQQQQQVVPHPSSHHHQQQYPQYFRYFRIIGNDPQDGEGRCLHFIGLEIYGHVYEE</sequence>
<gene>
    <name evidence="3" type="ORF">ACHAWU_009100</name>
</gene>
<dbReference type="InterPro" id="IPR003131">
    <property type="entry name" value="T1-type_BTB"/>
</dbReference>
<feature type="compositionally biased region" description="Low complexity" evidence="1">
    <location>
        <begin position="349"/>
        <end position="364"/>
    </location>
</feature>
<dbReference type="Pfam" id="PF02214">
    <property type="entry name" value="BTB_2"/>
    <property type="match status" value="1"/>
</dbReference>
<organism evidence="3 4">
    <name type="scientific">Discostella pseudostelligera</name>
    <dbReference type="NCBI Taxonomy" id="259834"/>
    <lineage>
        <taxon>Eukaryota</taxon>
        <taxon>Sar</taxon>
        <taxon>Stramenopiles</taxon>
        <taxon>Ochrophyta</taxon>
        <taxon>Bacillariophyta</taxon>
        <taxon>Coscinodiscophyceae</taxon>
        <taxon>Thalassiosirophycidae</taxon>
        <taxon>Stephanodiscales</taxon>
        <taxon>Stephanodiscaceae</taxon>
        <taxon>Discostella</taxon>
    </lineage>
</organism>
<accession>A0ABD3MLF9</accession>
<protein>
    <recommendedName>
        <fullName evidence="2">Potassium channel tetramerisation-type BTB domain-containing protein</fullName>
    </recommendedName>
</protein>
<evidence type="ECO:0000313" key="3">
    <source>
        <dbReference type="EMBL" id="KAL3763676.1"/>
    </source>
</evidence>